<organism evidence="2 3">
    <name type="scientific">Sphingomonas oligophenolica</name>
    <dbReference type="NCBI Taxonomy" id="301154"/>
    <lineage>
        <taxon>Bacteria</taxon>
        <taxon>Pseudomonadati</taxon>
        <taxon>Pseudomonadota</taxon>
        <taxon>Alphaproteobacteria</taxon>
        <taxon>Sphingomonadales</taxon>
        <taxon>Sphingomonadaceae</taxon>
        <taxon>Sphingomonas</taxon>
    </lineage>
</organism>
<evidence type="ECO:0000313" key="3">
    <source>
        <dbReference type="Proteomes" id="UP000318413"/>
    </source>
</evidence>
<name>A0A502CMB3_9SPHN</name>
<evidence type="ECO:0000256" key="1">
    <source>
        <dbReference type="PIRSR" id="PIRSR016487-1"/>
    </source>
</evidence>
<dbReference type="InterPro" id="IPR012042">
    <property type="entry name" value="NeuTTM/CthTTM-like"/>
</dbReference>
<dbReference type="PIRSF" id="PIRSF016487">
    <property type="entry name" value="CYTH_UCP016487"/>
    <property type="match status" value="1"/>
</dbReference>
<sequence>MLRGLDEELRAHKYSHVERERRFLVDPIRRPDLTAAPHLLIEDRYIDGSRMRLRRMTHSDTGRVVLKLSKKYDVADVLARPMVTAYLDEAEYALLAELPARALTKRRHPVDAPGGCFGFDRFEGSLAGLELAEIEFDDPAIGTAIPAPAWTVREVSYDPRFQGGALASLDHAATRALLAAR</sequence>
<reference evidence="2 3" key="1">
    <citation type="journal article" date="2019" name="Environ. Microbiol.">
        <title>Species interactions and distinct microbial communities in high Arctic permafrost affected cryosols are associated with the CH4 and CO2 gas fluxes.</title>
        <authorList>
            <person name="Altshuler I."/>
            <person name="Hamel J."/>
            <person name="Turney S."/>
            <person name="Magnuson E."/>
            <person name="Levesque R."/>
            <person name="Greer C."/>
            <person name="Whyte L.G."/>
        </authorList>
    </citation>
    <scope>NUCLEOTIDE SEQUENCE [LARGE SCALE GENOMIC DNA]</scope>
    <source>
        <strain evidence="2 3">S5.1</strain>
    </source>
</reference>
<feature type="active site" description="Proton acceptor" evidence="1">
    <location>
        <position position="45"/>
    </location>
</feature>
<comment type="caution">
    <text evidence="2">The sequence shown here is derived from an EMBL/GenBank/DDBJ whole genome shotgun (WGS) entry which is preliminary data.</text>
</comment>
<dbReference type="Proteomes" id="UP000318413">
    <property type="component" value="Unassembled WGS sequence"/>
</dbReference>
<protein>
    <recommendedName>
        <fullName evidence="4">CYTH domain-containing protein</fullName>
    </recommendedName>
</protein>
<dbReference type="InterPro" id="IPR033469">
    <property type="entry name" value="CYTH-like_dom_sf"/>
</dbReference>
<proteinExistence type="predicted"/>
<accession>A0A502CMB3</accession>
<evidence type="ECO:0000313" key="2">
    <source>
        <dbReference type="EMBL" id="TPG12841.1"/>
    </source>
</evidence>
<dbReference type="EMBL" id="RCZK01000005">
    <property type="protein sequence ID" value="TPG12841.1"/>
    <property type="molecule type" value="Genomic_DNA"/>
</dbReference>
<dbReference type="Gene3D" id="2.40.320.10">
    <property type="entry name" value="Hypothetical Protein Pfu-838710-001"/>
    <property type="match status" value="1"/>
</dbReference>
<keyword evidence="3" id="KW-1185">Reference proteome</keyword>
<dbReference type="SUPFAM" id="SSF55154">
    <property type="entry name" value="CYTH-like phosphatases"/>
    <property type="match status" value="1"/>
</dbReference>
<dbReference type="OrthoDB" id="9805588at2"/>
<evidence type="ECO:0008006" key="4">
    <source>
        <dbReference type="Google" id="ProtNLM"/>
    </source>
</evidence>
<dbReference type="AlphaFoldDB" id="A0A502CMB3"/>
<gene>
    <name evidence="2" type="ORF">EAH84_08055</name>
</gene>